<gene>
    <name evidence="2" type="ORF">IAB90_01330</name>
</gene>
<dbReference type="PROSITE" id="PS50943">
    <property type="entry name" value="HTH_CROC1"/>
    <property type="match status" value="1"/>
</dbReference>
<dbReference type="InterPro" id="IPR001387">
    <property type="entry name" value="Cro/C1-type_HTH"/>
</dbReference>
<dbReference type="CDD" id="cd00093">
    <property type="entry name" value="HTH_XRE"/>
    <property type="match status" value="1"/>
</dbReference>
<sequence length="77" mass="8686">MRAKNERTQLAEIQRRLREEIINSGLTQKEIAQAIGVSPQTVSRYTRDDIFPALDTLAKLCQLLDIAADYILGIKEA</sequence>
<dbReference type="Gene3D" id="1.10.260.40">
    <property type="entry name" value="lambda repressor-like DNA-binding domains"/>
    <property type="match status" value="1"/>
</dbReference>
<evidence type="ECO:0000259" key="1">
    <source>
        <dbReference type="PROSITE" id="PS50943"/>
    </source>
</evidence>
<dbReference type="Proteomes" id="UP000824179">
    <property type="component" value="Unassembled WGS sequence"/>
</dbReference>
<organism evidence="2 3">
    <name type="scientific">Candidatus Coproplasma stercoripullorum</name>
    <dbReference type="NCBI Taxonomy" id="2840751"/>
    <lineage>
        <taxon>Bacteria</taxon>
        <taxon>Bacillati</taxon>
        <taxon>Bacillota</taxon>
        <taxon>Clostridia</taxon>
        <taxon>Eubacteriales</taxon>
        <taxon>Candidatus Coproplasma</taxon>
    </lineage>
</organism>
<dbReference type="EMBL" id="DVHB01000026">
    <property type="protein sequence ID" value="HIR39001.1"/>
    <property type="molecule type" value="Genomic_DNA"/>
</dbReference>
<reference evidence="2" key="1">
    <citation type="submission" date="2020-10" db="EMBL/GenBank/DDBJ databases">
        <authorList>
            <person name="Gilroy R."/>
        </authorList>
    </citation>
    <scope>NUCLEOTIDE SEQUENCE</scope>
    <source>
        <strain evidence="2">ChiW25-3613</strain>
    </source>
</reference>
<dbReference type="InterPro" id="IPR010982">
    <property type="entry name" value="Lambda_DNA-bd_dom_sf"/>
</dbReference>
<proteinExistence type="predicted"/>
<dbReference type="Pfam" id="PF01381">
    <property type="entry name" value="HTH_3"/>
    <property type="match status" value="1"/>
</dbReference>
<dbReference type="SMART" id="SM00530">
    <property type="entry name" value="HTH_XRE"/>
    <property type="match status" value="1"/>
</dbReference>
<reference evidence="2" key="2">
    <citation type="journal article" date="2021" name="PeerJ">
        <title>Extensive microbial diversity within the chicken gut microbiome revealed by metagenomics and culture.</title>
        <authorList>
            <person name="Gilroy R."/>
            <person name="Ravi A."/>
            <person name="Getino M."/>
            <person name="Pursley I."/>
            <person name="Horton D.L."/>
            <person name="Alikhan N.F."/>
            <person name="Baker D."/>
            <person name="Gharbi K."/>
            <person name="Hall N."/>
            <person name="Watson M."/>
            <person name="Adriaenssens E.M."/>
            <person name="Foster-Nyarko E."/>
            <person name="Jarju S."/>
            <person name="Secka A."/>
            <person name="Antonio M."/>
            <person name="Oren A."/>
            <person name="Chaudhuri R.R."/>
            <person name="La Ragione R."/>
            <person name="Hildebrand F."/>
            <person name="Pallen M.J."/>
        </authorList>
    </citation>
    <scope>NUCLEOTIDE SEQUENCE</scope>
    <source>
        <strain evidence="2">ChiW25-3613</strain>
    </source>
</reference>
<protein>
    <submittedName>
        <fullName evidence="2">Helix-turn-helix transcriptional regulator</fullName>
    </submittedName>
</protein>
<evidence type="ECO:0000313" key="2">
    <source>
        <dbReference type="EMBL" id="HIR39001.1"/>
    </source>
</evidence>
<dbReference type="SUPFAM" id="SSF47413">
    <property type="entry name" value="lambda repressor-like DNA-binding domains"/>
    <property type="match status" value="1"/>
</dbReference>
<dbReference type="AlphaFoldDB" id="A0A9D1DAM1"/>
<evidence type="ECO:0000313" key="3">
    <source>
        <dbReference type="Proteomes" id="UP000824179"/>
    </source>
</evidence>
<name>A0A9D1DAM1_9FIRM</name>
<comment type="caution">
    <text evidence="2">The sequence shown here is derived from an EMBL/GenBank/DDBJ whole genome shotgun (WGS) entry which is preliminary data.</text>
</comment>
<feature type="domain" description="HTH cro/C1-type" evidence="1">
    <location>
        <begin position="17"/>
        <end position="71"/>
    </location>
</feature>
<accession>A0A9D1DAM1</accession>
<dbReference type="GO" id="GO:0003677">
    <property type="term" value="F:DNA binding"/>
    <property type="evidence" value="ECO:0007669"/>
    <property type="project" value="InterPro"/>
</dbReference>